<organism evidence="4">
    <name type="scientific">Guillardia theta (strain CCMP2712)</name>
    <name type="common">Cryptophyte</name>
    <dbReference type="NCBI Taxonomy" id="905079"/>
    <lineage>
        <taxon>Eukaryota</taxon>
        <taxon>Cryptophyceae</taxon>
        <taxon>Pyrenomonadales</taxon>
        <taxon>Geminigeraceae</taxon>
        <taxon>Guillardia</taxon>
    </lineage>
</organism>
<dbReference type="EMBL" id="JH992987">
    <property type="protein sequence ID" value="EKX48159.1"/>
    <property type="molecule type" value="Genomic_DNA"/>
</dbReference>
<dbReference type="InterPro" id="IPR002110">
    <property type="entry name" value="Ankyrin_rpt"/>
</dbReference>
<dbReference type="PROSITE" id="PS50088">
    <property type="entry name" value="ANK_REPEAT"/>
    <property type="match status" value="3"/>
</dbReference>
<dbReference type="Gene3D" id="1.25.40.20">
    <property type="entry name" value="Ankyrin repeat-containing domain"/>
    <property type="match status" value="3"/>
</dbReference>
<keyword evidence="2 3" id="KW-0040">ANK repeat</keyword>
<keyword evidence="1" id="KW-0677">Repeat</keyword>
<reference evidence="4 6" key="1">
    <citation type="journal article" date="2012" name="Nature">
        <title>Algal genomes reveal evolutionary mosaicism and the fate of nucleomorphs.</title>
        <authorList>
            <consortium name="DOE Joint Genome Institute"/>
            <person name="Curtis B.A."/>
            <person name="Tanifuji G."/>
            <person name="Burki F."/>
            <person name="Gruber A."/>
            <person name="Irimia M."/>
            <person name="Maruyama S."/>
            <person name="Arias M.C."/>
            <person name="Ball S.G."/>
            <person name="Gile G.H."/>
            <person name="Hirakawa Y."/>
            <person name="Hopkins J.F."/>
            <person name="Kuo A."/>
            <person name="Rensing S.A."/>
            <person name="Schmutz J."/>
            <person name="Symeonidi A."/>
            <person name="Elias M."/>
            <person name="Eveleigh R.J."/>
            <person name="Herman E.K."/>
            <person name="Klute M.J."/>
            <person name="Nakayama T."/>
            <person name="Obornik M."/>
            <person name="Reyes-Prieto A."/>
            <person name="Armbrust E.V."/>
            <person name="Aves S.J."/>
            <person name="Beiko R.G."/>
            <person name="Coutinho P."/>
            <person name="Dacks J.B."/>
            <person name="Durnford D.G."/>
            <person name="Fast N.M."/>
            <person name="Green B.R."/>
            <person name="Grisdale C.J."/>
            <person name="Hempel F."/>
            <person name="Henrissat B."/>
            <person name="Hoppner M.P."/>
            <person name="Ishida K."/>
            <person name="Kim E."/>
            <person name="Koreny L."/>
            <person name="Kroth P.G."/>
            <person name="Liu Y."/>
            <person name="Malik S.B."/>
            <person name="Maier U.G."/>
            <person name="McRose D."/>
            <person name="Mock T."/>
            <person name="Neilson J.A."/>
            <person name="Onodera N.T."/>
            <person name="Poole A.M."/>
            <person name="Pritham E.J."/>
            <person name="Richards T.A."/>
            <person name="Rocap G."/>
            <person name="Roy S.W."/>
            <person name="Sarai C."/>
            <person name="Schaack S."/>
            <person name="Shirato S."/>
            <person name="Slamovits C.H."/>
            <person name="Spencer D.F."/>
            <person name="Suzuki S."/>
            <person name="Worden A.Z."/>
            <person name="Zauner S."/>
            <person name="Barry K."/>
            <person name="Bell C."/>
            <person name="Bharti A.K."/>
            <person name="Crow J.A."/>
            <person name="Grimwood J."/>
            <person name="Kramer R."/>
            <person name="Lindquist E."/>
            <person name="Lucas S."/>
            <person name="Salamov A."/>
            <person name="McFadden G.I."/>
            <person name="Lane C.E."/>
            <person name="Keeling P.J."/>
            <person name="Gray M.W."/>
            <person name="Grigoriev I.V."/>
            <person name="Archibald J.M."/>
        </authorList>
    </citation>
    <scope>NUCLEOTIDE SEQUENCE</scope>
    <source>
        <strain evidence="4 6">CCMP2712</strain>
    </source>
</reference>
<evidence type="ECO:0000313" key="6">
    <source>
        <dbReference type="Proteomes" id="UP000011087"/>
    </source>
</evidence>
<dbReference type="OrthoDB" id="195446at2759"/>
<accession>L1JJ25</accession>
<dbReference type="PANTHER" id="PTHR24173">
    <property type="entry name" value="ANKYRIN REPEAT CONTAINING"/>
    <property type="match status" value="1"/>
</dbReference>
<gene>
    <name evidence="4" type="ORF">GUITHDRAFT_42306</name>
</gene>
<dbReference type="eggNOG" id="KOG0504">
    <property type="taxonomic scope" value="Eukaryota"/>
</dbReference>
<name>L1JJ25_GUITC</name>
<dbReference type="Proteomes" id="UP000011087">
    <property type="component" value="Unassembled WGS sequence"/>
</dbReference>
<reference evidence="6" key="2">
    <citation type="submission" date="2012-11" db="EMBL/GenBank/DDBJ databases">
        <authorList>
            <person name="Kuo A."/>
            <person name="Curtis B.A."/>
            <person name="Tanifuji G."/>
            <person name="Burki F."/>
            <person name="Gruber A."/>
            <person name="Irimia M."/>
            <person name="Maruyama S."/>
            <person name="Arias M.C."/>
            <person name="Ball S.G."/>
            <person name="Gile G.H."/>
            <person name="Hirakawa Y."/>
            <person name="Hopkins J.F."/>
            <person name="Rensing S.A."/>
            <person name="Schmutz J."/>
            <person name="Symeonidi A."/>
            <person name="Elias M."/>
            <person name="Eveleigh R.J."/>
            <person name="Herman E.K."/>
            <person name="Klute M.J."/>
            <person name="Nakayama T."/>
            <person name="Obornik M."/>
            <person name="Reyes-Prieto A."/>
            <person name="Armbrust E.V."/>
            <person name="Aves S.J."/>
            <person name="Beiko R.G."/>
            <person name="Coutinho P."/>
            <person name="Dacks J.B."/>
            <person name="Durnford D.G."/>
            <person name="Fast N.M."/>
            <person name="Green B.R."/>
            <person name="Grisdale C."/>
            <person name="Hempe F."/>
            <person name="Henrissat B."/>
            <person name="Hoppner M.P."/>
            <person name="Ishida K.-I."/>
            <person name="Kim E."/>
            <person name="Koreny L."/>
            <person name="Kroth P.G."/>
            <person name="Liu Y."/>
            <person name="Malik S.-B."/>
            <person name="Maier U.G."/>
            <person name="McRose D."/>
            <person name="Mock T."/>
            <person name="Neilson J.A."/>
            <person name="Onodera N.T."/>
            <person name="Poole A.M."/>
            <person name="Pritham E.J."/>
            <person name="Richards T.A."/>
            <person name="Rocap G."/>
            <person name="Roy S.W."/>
            <person name="Sarai C."/>
            <person name="Schaack S."/>
            <person name="Shirato S."/>
            <person name="Slamovits C.H."/>
            <person name="Spencer D.F."/>
            <person name="Suzuki S."/>
            <person name="Worden A.Z."/>
            <person name="Zauner S."/>
            <person name="Barry K."/>
            <person name="Bell C."/>
            <person name="Bharti A.K."/>
            <person name="Crow J.A."/>
            <person name="Grimwood J."/>
            <person name="Kramer R."/>
            <person name="Lindquist E."/>
            <person name="Lucas S."/>
            <person name="Salamov A."/>
            <person name="McFadden G.I."/>
            <person name="Lane C.E."/>
            <person name="Keeling P.J."/>
            <person name="Gray M.W."/>
            <person name="Grigoriev I.V."/>
            <person name="Archibald J.M."/>
        </authorList>
    </citation>
    <scope>NUCLEOTIDE SEQUENCE</scope>
    <source>
        <strain evidence="6">CCMP2712</strain>
    </source>
</reference>
<sequence length="140" mass="14420">KGILPQAAWNGDKDAVDLLVACGAELHAVDRAGLSALMAASHRGHATVVQSLLRAQADIEQGLANGTTSLVLAAKFGHVKTVVKSLLDAKANLRACKANGWTPLHVAARMGHGGVVRTLVARNANVEGKNATGQTALMLS</sequence>
<feature type="repeat" description="ANK" evidence="3">
    <location>
        <begin position="65"/>
        <end position="98"/>
    </location>
</feature>
<keyword evidence="6" id="KW-1185">Reference proteome</keyword>
<feature type="repeat" description="ANK" evidence="3">
    <location>
        <begin position="32"/>
        <end position="60"/>
    </location>
</feature>
<dbReference type="InterPro" id="IPR036770">
    <property type="entry name" value="Ankyrin_rpt-contain_sf"/>
</dbReference>
<dbReference type="RefSeq" id="XP_005835139.1">
    <property type="nucleotide sequence ID" value="XM_005835082.1"/>
</dbReference>
<dbReference type="GeneID" id="17304717"/>
<evidence type="ECO:0000313" key="5">
    <source>
        <dbReference type="EnsemblProtists" id="EKX48159"/>
    </source>
</evidence>
<dbReference type="HOGENOM" id="CLU_000134_18_1_1"/>
<evidence type="ECO:0000256" key="2">
    <source>
        <dbReference type="ARBA" id="ARBA00023043"/>
    </source>
</evidence>
<dbReference type="SMART" id="SM00248">
    <property type="entry name" value="ANK"/>
    <property type="match status" value="3"/>
</dbReference>
<evidence type="ECO:0000313" key="4">
    <source>
        <dbReference type="EMBL" id="EKX48159.1"/>
    </source>
</evidence>
<dbReference type="PROSITE" id="PS50297">
    <property type="entry name" value="ANK_REP_REGION"/>
    <property type="match status" value="3"/>
</dbReference>
<dbReference type="STRING" id="905079.L1JJ25"/>
<dbReference type="SUPFAM" id="SSF48403">
    <property type="entry name" value="Ankyrin repeat"/>
    <property type="match status" value="1"/>
</dbReference>
<dbReference type="OMA" id="NRRTHDS"/>
<feature type="non-terminal residue" evidence="4">
    <location>
        <position position="140"/>
    </location>
</feature>
<evidence type="ECO:0000256" key="1">
    <source>
        <dbReference type="ARBA" id="ARBA00022737"/>
    </source>
</evidence>
<protein>
    <submittedName>
        <fullName evidence="4 5">Uncharacterized protein</fullName>
    </submittedName>
</protein>
<dbReference type="PaxDb" id="55529-EKX48159"/>
<dbReference type="Pfam" id="PF00023">
    <property type="entry name" value="Ank"/>
    <property type="match status" value="1"/>
</dbReference>
<proteinExistence type="predicted"/>
<reference evidence="5" key="3">
    <citation type="submission" date="2015-06" db="UniProtKB">
        <authorList>
            <consortium name="EnsemblProtists"/>
        </authorList>
    </citation>
    <scope>IDENTIFICATION</scope>
</reference>
<dbReference type="AlphaFoldDB" id="L1JJ25"/>
<dbReference type="Pfam" id="PF12796">
    <property type="entry name" value="Ank_2"/>
    <property type="match status" value="1"/>
</dbReference>
<feature type="non-terminal residue" evidence="4">
    <location>
        <position position="1"/>
    </location>
</feature>
<dbReference type="EnsemblProtists" id="EKX48159">
    <property type="protein sequence ID" value="EKX48159"/>
    <property type="gene ID" value="GUITHDRAFT_42306"/>
</dbReference>
<dbReference type="KEGG" id="gtt:GUITHDRAFT_42306"/>
<dbReference type="PANTHER" id="PTHR24173:SF74">
    <property type="entry name" value="ANKYRIN REPEAT DOMAIN-CONTAINING PROTEIN 16"/>
    <property type="match status" value="1"/>
</dbReference>
<feature type="repeat" description="ANK" evidence="3">
    <location>
        <begin position="99"/>
        <end position="131"/>
    </location>
</feature>
<evidence type="ECO:0000256" key="3">
    <source>
        <dbReference type="PROSITE-ProRule" id="PRU00023"/>
    </source>
</evidence>